<protein>
    <recommendedName>
        <fullName evidence="5">N-acetyltransferase domain-containing protein</fullName>
    </recommendedName>
</protein>
<evidence type="ECO:0008006" key="5">
    <source>
        <dbReference type="Google" id="ProtNLM"/>
    </source>
</evidence>
<evidence type="ECO:0000313" key="4">
    <source>
        <dbReference type="Proteomes" id="UP000592181"/>
    </source>
</evidence>
<proteinExistence type="predicted"/>
<dbReference type="GO" id="GO:0016747">
    <property type="term" value="F:acyltransferase activity, transferring groups other than amino-acyl groups"/>
    <property type="evidence" value="ECO:0007669"/>
    <property type="project" value="InterPro"/>
</dbReference>
<dbReference type="PROSITE" id="PS51729">
    <property type="entry name" value="GNAT_YJDJ"/>
    <property type="match status" value="1"/>
</dbReference>
<evidence type="ECO:0000259" key="1">
    <source>
        <dbReference type="PROSITE" id="PS51186"/>
    </source>
</evidence>
<feature type="domain" description="N-acetyltransferase" evidence="1">
    <location>
        <begin position="1"/>
        <end position="102"/>
    </location>
</feature>
<dbReference type="AlphaFoldDB" id="A0A852XCR9"/>
<dbReference type="InterPro" id="IPR000182">
    <property type="entry name" value="GNAT_dom"/>
</dbReference>
<evidence type="ECO:0000259" key="2">
    <source>
        <dbReference type="PROSITE" id="PS51729"/>
    </source>
</evidence>
<name>A0A852XCR9_9MICO</name>
<reference evidence="3 4" key="1">
    <citation type="submission" date="2020-07" db="EMBL/GenBank/DDBJ databases">
        <title>Sequencing the genomes of 1000 actinobacteria strains.</title>
        <authorList>
            <person name="Klenk H.-P."/>
        </authorList>
    </citation>
    <scope>NUCLEOTIDE SEQUENCE [LARGE SCALE GENOMIC DNA]</scope>
    <source>
        <strain evidence="3 4">DSM 24723</strain>
    </source>
</reference>
<comment type="caution">
    <text evidence="3">The sequence shown here is derived from an EMBL/GenBank/DDBJ whole genome shotgun (WGS) entry which is preliminary data.</text>
</comment>
<dbReference type="PANTHER" id="PTHR31435">
    <property type="entry name" value="PROTEIN NATD1"/>
    <property type="match status" value="1"/>
</dbReference>
<evidence type="ECO:0000313" key="3">
    <source>
        <dbReference type="EMBL" id="NYG36271.1"/>
    </source>
</evidence>
<dbReference type="InterPro" id="IPR045057">
    <property type="entry name" value="Gcn5-rel_NAT"/>
</dbReference>
<feature type="domain" description="N-acetyltransferase" evidence="2">
    <location>
        <begin position="7"/>
        <end position="94"/>
    </location>
</feature>
<dbReference type="Pfam" id="PF14542">
    <property type="entry name" value="Acetyltransf_CG"/>
    <property type="match status" value="1"/>
</dbReference>
<dbReference type="Proteomes" id="UP000592181">
    <property type="component" value="Unassembled WGS sequence"/>
</dbReference>
<dbReference type="Gene3D" id="3.40.630.30">
    <property type="match status" value="1"/>
</dbReference>
<dbReference type="PANTHER" id="PTHR31435:SF10">
    <property type="entry name" value="BSR4717 PROTEIN"/>
    <property type="match status" value="1"/>
</dbReference>
<sequence>MSDVTVTNVPEKKRWEAHVDGELAGFAEYQRTDELVVFTHTEVDGAYEGQGVGGALARHALDEVRAEGTHKVLPICRFIKAWIDRHPDYASLQYGARSQVTD</sequence>
<dbReference type="InterPro" id="IPR031165">
    <property type="entry name" value="GNAT_YJDJ"/>
</dbReference>
<dbReference type="SUPFAM" id="SSF55729">
    <property type="entry name" value="Acyl-CoA N-acyltransferases (Nat)"/>
    <property type="match status" value="1"/>
</dbReference>
<dbReference type="RefSeq" id="WP_179461804.1">
    <property type="nucleotide sequence ID" value="NZ_JACBZX010000001.1"/>
</dbReference>
<gene>
    <name evidence="3" type="ORF">BJY28_000740</name>
</gene>
<dbReference type="InterPro" id="IPR016181">
    <property type="entry name" value="Acyl_CoA_acyltransferase"/>
</dbReference>
<dbReference type="EMBL" id="JACBZX010000001">
    <property type="protein sequence ID" value="NYG36271.1"/>
    <property type="molecule type" value="Genomic_DNA"/>
</dbReference>
<organism evidence="3 4">
    <name type="scientific">Janibacter alkaliphilus</name>
    <dbReference type="NCBI Taxonomy" id="1069963"/>
    <lineage>
        <taxon>Bacteria</taxon>
        <taxon>Bacillati</taxon>
        <taxon>Actinomycetota</taxon>
        <taxon>Actinomycetes</taxon>
        <taxon>Micrococcales</taxon>
        <taxon>Intrasporangiaceae</taxon>
        <taxon>Janibacter</taxon>
    </lineage>
</organism>
<accession>A0A852XCR9</accession>
<keyword evidence="4" id="KW-1185">Reference proteome</keyword>
<dbReference type="PROSITE" id="PS51186">
    <property type="entry name" value="GNAT"/>
    <property type="match status" value="1"/>
</dbReference>